<evidence type="ECO:0000259" key="1">
    <source>
        <dbReference type="Pfam" id="PF05099"/>
    </source>
</evidence>
<gene>
    <name evidence="2" type="ORF">BJP34_13640</name>
</gene>
<reference evidence="3" key="1">
    <citation type="submission" date="2016-10" db="EMBL/GenBank/DDBJ databases">
        <title>Comparative genomics uncovers the prolific and rare metabolic potential of the cyanobacterial genus Moorea.</title>
        <authorList>
            <person name="Leao T."/>
            <person name="Castelao G."/>
            <person name="Korobeynikov A."/>
            <person name="Monroe E.A."/>
            <person name="Podell S."/>
            <person name="Glukhov E."/>
            <person name="Allen E."/>
            <person name="Gerwick W.H."/>
            <person name="Gerwick L."/>
        </authorList>
    </citation>
    <scope>NUCLEOTIDE SEQUENCE [LARGE SCALE GENOMIC DNA]</scope>
    <source>
        <strain evidence="3">PAL-8-15-08-1</strain>
    </source>
</reference>
<protein>
    <submittedName>
        <fullName evidence="2">Tellurite resistance protein TerB</fullName>
    </submittedName>
</protein>
<evidence type="ECO:0000313" key="2">
    <source>
        <dbReference type="EMBL" id="AOX04290.1"/>
    </source>
</evidence>
<dbReference type="Gene3D" id="1.10.3680.10">
    <property type="entry name" value="TerB-like"/>
    <property type="match status" value="1"/>
</dbReference>
<evidence type="ECO:0000313" key="3">
    <source>
        <dbReference type="Proteomes" id="UP000177870"/>
    </source>
</evidence>
<name>A0A1D8U326_9CYAN</name>
<sequence length="142" mass="16285">MVTNSSVKQLLKILIGAAWIDGKVQAEEREYLYKVAQQYGVADDPEIKPLLYELKAVSADECYSWVEQYLGDRPSPEDYQRLIEALSALIYSDGLVDTEEAKLLNRLQLLDPSNPSQQSSSQKVLKAIQKIYRRWINKQFTD</sequence>
<dbReference type="InterPro" id="IPR007791">
    <property type="entry name" value="DjlA_N"/>
</dbReference>
<dbReference type="STRING" id="1458985.BJP34_13640"/>
<feature type="domain" description="Co-chaperone DjlA N-terminal" evidence="1">
    <location>
        <begin position="13"/>
        <end position="107"/>
    </location>
</feature>
<dbReference type="Pfam" id="PF05099">
    <property type="entry name" value="TerB"/>
    <property type="match status" value="1"/>
</dbReference>
<dbReference type="AlphaFoldDB" id="A0A1D8U326"/>
<dbReference type="KEGG" id="mpro:BJP34_13640"/>
<dbReference type="CDD" id="cd07177">
    <property type="entry name" value="terB_like"/>
    <property type="match status" value="1"/>
</dbReference>
<accession>A0A1D8U326</accession>
<dbReference type="EMBL" id="CP017599">
    <property type="protein sequence ID" value="AOX04290.1"/>
    <property type="molecule type" value="Genomic_DNA"/>
</dbReference>
<proteinExistence type="predicted"/>
<dbReference type="OrthoDB" id="485098at2"/>
<dbReference type="SUPFAM" id="SSF158682">
    <property type="entry name" value="TerB-like"/>
    <property type="match status" value="1"/>
</dbReference>
<dbReference type="Proteomes" id="UP000177870">
    <property type="component" value="Chromosome"/>
</dbReference>
<dbReference type="RefSeq" id="WP_070396652.1">
    <property type="nucleotide sequence ID" value="NZ_CP017599.1"/>
</dbReference>
<dbReference type="InterPro" id="IPR029024">
    <property type="entry name" value="TerB-like"/>
</dbReference>
<organism evidence="2 3">
    <name type="scientific">Moorena producens PAL-8-15-08-1</name>
    <dbReference type="NCBI Taxonomy" id="1458985"/>
    <lineage>
        <taxon>Bacteria</taxon>
        <taxon>Bacillati</taxon>
        <taxon>Cyanobacteriota</taxon>
        <taxon>Cyanophyceae</taxon>
        <taxon>Coleofasciculales</taxon>
        <taxon>Coleofasciculaceae</taxon>
        <taxon>Moorena</taxon>
    </lineage>
</organism>